<reference evidence="1 2" key="1">
    <citation type="journal article" date="2019" name="Int. J. Syst. Evol. Microbiol.">
        <title>The Global Catalogue of Microorganisms (GCM) 10K type strain sequencing project: providing services to taxonomists for standard genome sequencing and annotation.</title>
        <authorList>
            <consortium name="The Broad Institute Genomics Platform"/>
            <consortium name="The Broad Institute Genome Sequencing Center for Infectious Disease"/>
            <person name="Wu L."/>
            <person name="Ma J."/>
        </authorList>
    </citation>
    <scope>NUCLEOTIDE SEQUENCE [LARGE SCALE GENOMIC DNA]</scope>
    <source>
        <strain evidence="1 2">JCM 14283</strain>
    </source>
</reference>
<accession>A0ABN2TSS6</accession>
<evidence type="ECO:0000313" key="1">
    <source>
        <dbReference type="EMBL" id="GAA2018223.1"/>
    </source>
</evidence>
<sequence length="224" mass="23609">MSHNAAQLVEEAHAILLDFDGPITLLMPPPANAHAADAARAPLAGLDTPPDVTTTTDHLAVLRWSATGPADRLAAVEQACIDAEVEAARHSDPTPGALDFLRACKRVGKPVVIVSNNAADSVVTYLNRYDATSLVRGIVGREPRRPDLLKPHPSLVLAALDLAQVRAEDAVLIGDSVTDIQVAHATGVRAIGYAKTPARGRKLDVAGADAVVEDMDMDMDIRGQ</sequence>
<gene>
    <name evidence="1" type="ORF">GCM10009740_02490</name>
</gene>
<comment type="caution">
    <text evidence="1">The sequence shown here is derived from an EMBL/GenBank/DDBJ whole genome shotgun (WGS) entry which is preliminary data.</text>
</comment>
<dbReference type="Proteomes" id="UP001501285">
    <property type="component" value="Unassembled WGS sequence"/>
</dbReference>
<dbReference type="RefSeq" id="WP_343986291.1">
    <property type="nucleotide sequence ID" value="NZ_BAAANB010000001.1"/>
</dbReference>
<dbReference type="EMBL" id="BAAANB010000001">
    <property type="protein sequence ID" value="GAA2018223.1"/>
    <property type="molecule type" value="Genomic_DNA"/>
</dbReference>
<organism evidence="1 2">
    <name type="scientific">Terrabacter terrae</name>
    <dbReference type="NCBI Taxonomy" id="318434"/>
    <lineage>
        <taxon>Bacteria</taxon>
        <taxon>Bacillati</taxon>
        <taxon>Actinomycetota</taxon>
        <taxon>Actinomycetes</taxon>
        <taxon>Micrococcales</taxon>
        <taxon>Intrasporangiaceae</taxon>
        <taxon>Terrabacter</taxon>
    </lineage>
</organism>
<dbReference type="InterPro" id="IPR041492">
    <property type="entry name" value="HAD_2"/>
</dbReference>
<dbReference type="Gene3D" id="3.40.50.1000">
    <property type="entry name" value="HAD superfamily/HAD-like"/>
    <property type="match status" value="1"/>
</dbReference>
<proteinExistence type="predicted"/>
<dbReference type="SUPFAM" id="SSF56784">
    <property type="entry name" value="HAD-like"/>
    <property type="match status" value="1"/>
</dbReference>
<protein>
    <recommendedName>
        <fullName evidence="3">HAD family hydrolase</fullName>
    </recommendedName>
</protein>
<dbReference type="InterPro" id="IPR036412">
    <property type="entry name" value="HAD-like_sf"/>
</dbReference>
<dbReference type="InterPro" id="IPR023214">
    <property type="entry name" value="HAD_sf"/>
</dbReference>
<dbReference type="InterPro" id="IPR050155">
    <property type="entry name" value="HAD-like_hydrolase_sf"/>
</dbReference>
<evidence type="ECO:0008006" key="3">
    <source>
        <dbReference type="Google" id="ProtNLM"/>
    </source>
</evidence>
<dbReference type="PANTHER" id="PTHR43434">
    <property type="entry name" value="PHOSPHOGLYCOLATE PHOSPHATASE"/>
    <property type="match status" value="1"/>
</dbReference>
<evidence type="ECO:0000313" key="2">
    <source>
        <dbReference type="Proteomes" id="UP001501285"/>
    </source>
</evidence>
<name>A0ABN2TSS6_9MICO</name>
<dbReference type="Pfam" id="PF13419">
    <property type="entry name" value="HAD_2"/>
    <property type="match status" value="1"/>
</dbReference>
<dbReference type="PANTHER" id="PTHR43434:SF1">
    <property type="entry name" value="PHOSPHOGLYCOLATE PHOSPHATASE"/>
    <property type="match status" value="1"/>
</dbReference>
<keyword evidence="2" id="KW-1185">Reference proteome</keyword>